<dbReference type="SUPFAM" id="SSF51126">
    <property type="entry name" value="Pectin lyase-like"/>
    <property type="match status" value="1"/>
</dbReference>
<evidence type="ECO:0000313" key="5">
    <source>
        <dbReference type="Proteomes" id="UP001215549"/>
    </source>
</evidence>
<dbReference type="EMBL" id="FTOU01000001">
    <property type="protein sequence ID" value="SIS57331.1"/>
    <property type="molecule type" value="Genomic_DNA"/>
</dbReference>
<evidence type="ECO:0000313" key="4">
    <source>
        <dbReference type="Proteomes" id="UP000186216"/>
    </source>
</evidence>
<dbReference type="Proteomes" id="UP001215549">
    <property type="component" value="Chromosome"/>
</dbReference>
<organism evidence="2 4">
    <name type="scientific">Paracoccus saliphilus</name>
    <dbReference type="NCBI Taxonomy" id="405559"/>
    <lineage>
        <taxon>Bacteria</taxon>
        <taxon>Pseudomonadati</taxon>
        <taxon>Pseudomonadota</taxon>
        <taxon>Alphaproteobacteria</taxon>
        <taxon>Rhodobacterales</taxon>
        <taxon>Paracoccaceae</taxon>
        <taxon>Paracoccus</taxon>
    </lineage>
</organism>
<proteinExistence type="predicted"/>
<dbReference type="SUPFAM" id="SSF103515">
    <property type="entry name" value="Autotransporter"/>
    <property type="match status" value="1"/>
</dbReference>
<evidence type="ECO:0000259" key="1">
    <source>
        <dbReference type="PROSITE" id="PS51208"/>
    </source>
</evidence>
<dbReference type="Gene3D" id="2.160.20.20">
    <property type="match status" value="1"/>
</dbReference>
<dbReference type="SMART" id="SM00869">
    <property type="entry name" value="Autotransporter"/>
    <property type="match status" value="1"/>
</dbReference>
<keyword evidence="5" id="KW-1185">Reference proteome</keyword>
<feature type="domain" description="Autotransporter" evidence="1">
    <location>
        <begin position="1564"/>
        <end position="1879"/>
    </location>
</feature>
<reference evidence="3 5" key="2">
    <citation type="submission" date="2021-01" db="EMBL/GenBank/DDBJ databases">
        <title>Biogeographic distribution of Paracoccus.</title>
        <authorList>
            <person name="Hollensteiner J."/>
            <person name="Leineberger J."/>
            <person name="Brinkhoff T."/>
            <person name="Daniel R."/>
        </authorList>
    </citation>
    <scope>NUCLEOTIDE SEQUENCE [LARGE SCALE GENOMIC DNA]</scope>
    <source>
        <strain evidence="3 5">DSM 18447</strain>
    </source>
</reference>
<dbReference type="InterPro" id="IPR005546">
    <property type="entry name" value="Autotransporte_beta"/>
</dbReference>
<accession>A0AA46A489</accession>
<sequence>MKNYPFSLRRPLFRSQLLLSTALIGIGTLVAPAVGYGQDYYLDNTQEEGDTGLEPESGTWNLSSTIWRKNGNGAAVAWPDGSNTAVLTVGADDDAGNNDVTLTYGGTEPFTPDEIRLDSGKYTLAGGTIGASGDELRLNNQADTWAESLTIDAALAGSVVIGDGVPGDPRRRVIYRGNSLPSEDVQIMDDLTVEADAWFRSTGTTTGELTNLGRADLDGIHYGTVRNTDGAVLSGNGTIDRGESRDRALQNDSGTIFLNGETLKVVGGVDNSTEITPELSEEEVEAIPSATLTGYGTLAGAVFNHEKGTIETGGDLYDGTGGELLIGRIKNDGTIILNDNDTLAGSLVENHGSVSITGSGMISGNLIQMDGGTLNLDPDGELLVGSFTNDYFIEPAQPHHSIFRNPTLIIEQGQALRSRPATDGDIVNNGVMEVRNGTLDAAGQIRNNPGAGLLLYDGAQLKGQLVNENSGGQMGTIRVTRDATATITGEVLNHGLLEVAANKAQSALTVQGPNATFVNTGVIDVRKQSSTLTITADEIQLLESSDIEAGRVAFDGTVTNAGTLKYVHQSSKAKLFGELTNTDTGILAFQREIDGGGQDIVNLGRMTVEPTDGIYGGWVKDLGTLTNWNSLTVATFDDKIGDLSAATILNRGDITLKGGSITATERFSNYGDGHILLNSGSIRADDLRNAGTLQGAGTIYGDVTNIGKLQELSGEITGRLTHQDGTFDINESLSVGSLTNDTDILIDDGETLALTTAEVSENNGTITVSGALSSEGTIKNNTEASLILSGGKVSGDVENSGEISGSGTIDGVLTITGGDTQADPEVLAGQLIVGDSDTIAVVDGIENSGAIDVSGELSTDGVLNNNAGGSLILNGGKVEGIVNNHLGGVIDVEANSDIVGKLTNSGKIEAIGVGTHRTLDIEGDFINEGVIDVQDGDSLLTINAATIALNKGSAINVNQVELFGTVQNNVKLNYSEDGAISGELINGTAGQITISAAVDGQGNDIDNQGSLLVTSDVDSNGNLHNVGNLTNSNKIIINADASVSADNIINEIDGVMRVDGTLSSSDSDIANKGVLDVSGVVNGRLNNSGGKTTLSDGTINGDVANSSTLSGAGTIDGSLANTQDGNATLGGAVGAVTNAGQLQTGGDLSVASLKNTGHVKVNEGDALKSDHVVNNQNSLQIDGTLQAGLNNHSGATTTLSGGKVTRSVKNSGTLKGSGTIGGQLTHNEFGTLNIDGKLSVDSLLNKGEFSVGSGDTLSSDNGVDNDGTITVNGTLIGGVDNSGTYKQSGILDGSLVTTGKAYVGGRVAGNLDYVEGMLALNDGVTIEDTLFLRQDYTVNNTVNASRTKVLSDVELQLGGTLSGSLVNDGTVTAGDGAKVGGVLRNNDDGILVASNDTEIGGILRNNGIVSLQKEKDEPGDVLTTGGLAGSGSYALDVNLSDFTADRIVVEGGAATGHYDLQLNYIGEVGTTQIGERVTLLDVDDALGAENDFTYIYNTTSTASEKLVYSVEQPGANGDVYMIGQVNPAIGAVFGNVKLTQSLIGSVVNRPTSPFVTGLAFEDPEKPCGVGSWGRGTGGTAKATGATDNGVSKIESTVDATYYGMQVGTDFACFDGRYAGWNMSFGGFLGVNQGDTTQPVYAVDGRDSRQVTRVLRSRNEVDFDQLYAGVYATATKGRMQADLQYRHERTDFTIDNKPVTGEGLGLDNADFASTGSTLSGSFSYILPVGDDGWTVVPNVGFAYSRLSTDSIEFSDEFQLDFEDNESKVGFAGATIAKTFVQPESNSAIYAFATGTVYKDFADPGVSFLSRPGDESFEPQRMTTDHLGTYGEISLGANYVKVLQPGPGLRPRQLSASARLDARAGDGLESVGLTGQLRLQF</sequence>
<name>A0AA46A489_9RHOB</name>
<dbReference type="InterPro" id="IPR036709">
    <property type="entry name" value="Autotransporte_beta_dom_sf"/>
</dbReference>
<dbReference type="PROSITE" id="PS51208">
    <property type="entry name" value="AUTOTRANSPORTER"/>
    <property type="match status" value="1"/>
</dbReference>
<dbReference type="EMBL" id="CP067140">
    <property type="protein sequence ID" value="WCR03654.1"/>
    <property type="molecule type" value="Genomic_DNA"/>
</dbReference>
<reference evidence="2 4" key="1">
    <citation type="submission" date="2017-01" db="EMBL/GenBank/DDBJ databases">
        <authorList>
            <person name="Varghese N."/>
            <person name="Submissions S."/>
        </authorList>
    </citation>
    <scope>NUCLEOTIDE SEQUENCE [LARGE SCALE GENOMIC DNA]</scope>
    <source>
        <strain evidence="2 4">DSM 18447</strain>
    </source>
</reference>
<dbReference type="InterPro" id="IPR012332">
    <property type="entry name" value="Autotransporter_pectin_lyase_C"/>
</dbReference>
<dbReference type="InterPro" id="IPR011050">
    <property type="entry name" value="Pectin_lyase_fold/virulence"/>
</dbReference>
<evidence type="ECO:0000313" key="3">
    <source>
        <dbReference type="EMBL" id="WCR03654.1"/>
    </source>
</evidence>
<dbReference type="Gene3D" id="2.40.128.130">
    <property type="entry name" value="Autotransporter beta-domain"/>
    <property type="match status" value="1"/>
</dbReference>
<gene>
    <name evidence="3" type="ORF">JHX88_02435</name>
    <name evidence="2" type="ORF">SAMN05421772_101563</name>
</gene>
<dbReference type="Proteomes" id="UP000186216">
    <property type="component" value="Unassembled WGS sequence"/>
</dbReference>
<protein>
    <recommendedName>
        <fullName evidence="1">Autotransporter domain-containing protein</fullName>
    </recommendedName>
</protein>
<evidence type="ECO:0000313" key="2">
    <source>
        <dbReference type="EMBL" id="SIS57331.1"/>
    </source>
</evidence>